<evidence type="ECO:0000256" key="1">
    <source>
        <dbReference type="SAM" id="MobiDB-lite"/>
    </source>
</evidence>
<dbReference type="EMBL" id="BDIP01008877">
    <property type="protein sequence ID" value="GCA64867.1"/>
    <property type="molecule type" value="Genomic_DNA"/>
</dbReference>
<accession>A0A391NUY7</accession>
<organism evidence="2 3">
    <name type="scientific">Kipferlia bialata</name>
    <dbReference type="NCBI Taxonomy" id="797122"/>
    <lineage>
        <taxon>Eukaryota</taxon>
        <taxon>Metamonada</taxon>
        <taxon>Carpediemonas-like organisms</taxon>
        <taxon>Kipferlia</taxon>
    </lineage>
</organism>
<evidence type="ECO:0000313" key="3">
    <source>
        <dbReference type="Proteomes" id="UP000265618"/>
    </source>
</evidence>
<name>A0A391NUY7_9EUKA</name>
<dbReference type="Gene3D" id="3.30.429.10">
    <property type="entry name" value="Macrophage Migration Inhibitory Factor"/>
    <property type="match status" value="1"/>
</dbReference>
<evidence type="ECO:0000313" key="2">
    <source>
        <dbReference type="EMBL" id="GCA64867.1"/>
    </source>
</evidence>
<feature type="region of interest" description="Disordered" evidence="1">
    <location>
        <begin position="17"/>
        <end position="36"/>
    </location>
</feature>
<dbReference type="AlphaFoldDB" id="A0A391NUY7"/>
<dbReference type="SUPFAM" id="SSF55331">
    <property type="entry name" value="Tautomerase/MIF"/>
    <property type="match status" value="1"/>
</dbReference>
<proteinExistence type="predicted"/>
<keyword evidence="3" id="KW-1185">Reference proteome</keyword>
<dbReference type="OrthoDB" id="255819at2759"/>
<dbReference type="InterPro" id="IPR014347">
    <property type="entry name" value="Tautomerase/MIF_sf"/>
</dbReference>
<sequence length="36" mass="3852">MPCAVLHTNVELARDQEEQLASDLSQAIADATGKPE</sequence>
<reference evidence="2 3" key="1">
    <citation type="journal article" date="2018" name="PLoS ONE">
        <title>The draft genome of Kipferlia bialata reveals reductive genome evolution in fornicate parasites.</title>
        <authorList>
            <person name="Tanifuji G."/>
            <person name="Takabayashi S."/>
            <person name="Kume K."/>
            <person name="Takagi M."/>
            <person name="Nakayama T."/>
            <person name="Kamikawa R."/>
            <person name="Inagaki Y."/>
            <person name="Hashimoto T."/>
        </authorList>
    </citation>
    <scope>NUCLEOTIDE SEQUENCE [LARGE SCALE GENOMIC DNA]</scope>
    <source>
        <strain evidence="2">NY0173</strain>
    </source>
</reference>
<gene>
    <name evidence="2" type="ORF">KIPB_015607</name>
</gene>
<feature type="non-terminal residue" evidence="2">
    <location>
        <position position="36"/>
    </location>
</feature>
<dbReference type="Proteomes" id="UP000265618">
    <property type="component" value="Unassembled WGS sequence"/>
</dbReference>
<comment type="caution">
    <text evidence="2">The sequence shown here is derived from an EMBL/GenBank/DDBJ whole genome shotgun (WGS) entry which is preliminary data.</text>
</comment>
<protein>
    <submittedName>
        <fullName evidence="2">Uncharacterized protein</fullName>
    </submittedName>
</protein>